<feature type="transmembrane region" description="Helical" evidence="5">
    <location>
        <begin position="78"/>
        <end position="100"/>
    </location>
</feature>
<comment type="subcellular location">
    <subcellularLocation>
        <location evidence="1">Membrane</location>
        <topology evidence="1">Multi-pass membrane protein</topology>
    </subcellularLocation>
</comment>
<gene>
    <name evidence="7" type="ORF">GVT53_02840</name>
</gene>
<feature type="domain" description="Methylamine utilisation protein MauE" evidence="6">
    <location>
        <begin position="9"/>
        <end position="135"/>
    </location>
</feature>
<keyword evidence="8" id="KW-1185">Reference proteome</keyword>
<evidence type="ECO:0000256" key="5">
    <source>
        <dbReference type="SAM" id="Phobius"/>
    </source>
</evidence>
<keyword evidence="3 5" id="KW-1133">Transmembrane helix</keyword>
<evidence type="ECO:0000256" key="2">
    <source>
        <dbReference type="ARBA" id="ARBA00022692"/>
    </source>
</evidence>
<dbReference type="InterPro" id="IPR009908">
    <property type="entry name" value="Methylamine_util_MauE"/>
</dbReference>
<feature type="transmembrane region" description="Helical" evidence="5">
    <location>
        <begin position="120"/>
        <end position="137"/>
    </location>
</feature>
<dbReference type="GO" id="GO:0016020">
    <property type="term" value="C:membrane"/>
    <property type="evidence" value="ECO:0007669"/>
    <property type="project" value="UniProtKB-SubCell"/>
</dbReference>
<organism evidence="7 8">
    <name type="scientific">Flagellimonas oceani</name>
    <dbReference type="NCBI Taxonomy" id="2698672"/>
    <lineage>
        <taxon>Bacteria</taxon>
        <taxon>Pseudomonadati</taxon>
        <taxon>Bacteroidota</taxon>
        <taxon>Flavobacteriia</taxon>
        <taxon>Flavobacteriales</taxon>
        <taxon>Flavobacteriaceae</taxon>
        <taxon>Flagellimonas</taxon>
    </lineage>
</organism>
<feature type="transmembrane region" description="Helical" evidence="5">
    <location>
        <begin position="12"/>
        <end position="28"/>
    </location>
</feature>
<dbReference type="GO" id="GO:0030416">
    <property type="term" value="P:methylamine metabolic process"/>
    <property type="evidence" value="ECO:0007669"/>
    <property type="project" value="InterPro"/>
</dbReference>
<sequence length="146" mass="16116">MKTVSRHKKTIIDIISILFLVLFVYTASSKLLDLGLFELRLGRMPYIAPYASLLSWSVPLLELVIAGLLLLPKLRIIGLYASGILLTLFTIYIIAVLQFSDDIPCSCGGVLAALRWDDHIVFNAICMALALTAIVLNKKQHKTSNG</sequence>
<dbReference type="EMBL" id="CP049616">
    <property type="protein sequence ID" value="QII43658.1"/>
    <property type="molecule type" value="Genomic_DNA"/>
</dbReference>
<name>A0A6G7IZ89_9FLAO</name>
<dbReference type="Proteomes" id="UP000502928">
    <property type="component" value="Chromosome"/>
</dbReference>
<protein>
    <recommendedName>
        <fullName evidence="6">Methylamine utilisation protein MauE domain-containing protein</fullName>
    </recommendedName>
</protein>
<evidence type="ECO:0000256" key="1">
    <source>
        <dbReference type="ARBA" id="ARBA00004141"/>
    </source>
</evidence>
<evidence type="ECO:0000256" key="4">
    <source>
        <dbReference type="ARBA" id="ARBA00023136"/>
    </source>
</evidence>
<dbReference type="AlphaFoldDB" id="A0A6G7IZ89"/>
<evidence type="ECO:0000259" key="6">
    <source>
        <dbReference type="Pfam" id="PF07291"/>
    </source>
</evidence>
<dbReference type="RefSeq" id="WP_166247327.1">
    <property type="nucleotide sequence ID" value="NZ_CP049616.1"/>
</dbReference>
<accession>A0A6G7IZ89</accession>
<keyword evidence="4 5" id="KW-0472">Membrane</keyword>
<proteinExistence type="predicted"/>
<evidence type="ECO:0000256" key="3">
    <source>
        <dbReference type="ARBA" id="ARBA00022989"/>
    </source>
</evidence>
<dbReference type="KEGG" id="mut:GVT53_02840"/>
<reference evidence="7 8" key="1">
    <citation type="submission" date="2020-02" db="EMBL/GenBank/DDBJ databases">
        <title>Complete genome of Muricauda sp. 501str8.</title>
        <authorList>
            <person name="Dong B."/>
            <person name="Zhu S."/>
            <person name="Yang J."/>
            <person name="Chen J."/>
        </authorList>
    </citation>
    <scope>NUCLEOTIDE SEQUENCE [LARGE SCALE GENOMIC DNA]</scope>
    <source>
        <strain evidence="7 8">501str8</strain>
    </source>
</reference>
<dbReference type="Pfam" id="PF07291">
    <property type="entry name" value="MauE"/>
    <property type="match status" value="1"/>
</dbReference>
<keyword evidence="2 5" id="KW-0812">Transmembrane</keyword>
<evidence type="ECO:0000313" key="7">
    <source>
        <dbReference type="EMBL" id="QII43658.1"/>
    </source>
</evidence>
<feature type="transmembrane region" description="Helical" evidence="5">
    <location>
        <begin position="48"/>
        <end position="71"/>
    </location>
</feature>
<evidence type="ECO:0000313" key="8">
    <source>
        <dbReference type="Proteomes" id="UP000502928"/>
    </source>
</evidence>